<dbReference type="PANTHER" id="PTHR42932">
    <property type="entry name" value="GENERAL STRESS PROTEIN 20U"/>
    <property type="match status" value="1"/>
</dbReference>
<dbReference type="Proteomes" id="UP001518990">
    <property type="component" value="Unassembled WGS sequence"/>
</dbReference>
<dbReference type="Gene3D" id="1.20.1260.10">
    <property type="match status" value="1"/>
</dbReference>
<dbReference type="CDD" id="cd01043">
    <property type="entry name" value="DPS"/>
    <property type="match status" value="1"/>
</dbReference>
<reference evidence="4 5" key="1">
    <citation type="submission" date="2020-09" db="EMBL/GenBank/DDBJ databases">
        <title>Roseomonas.</title>
        <authorList>
            <person name="Zhu W."/>
        </authorList>
    </citation>
    <scope>NUCLEOTIDE SEQUENCE [LARGE SCALE GENOMIC DNA]</scope>
    <source>
        <strain evidence="4 5">1311</strain>
    </source>
</reference>
<evidence type="ECO:0000313" key="5">
    <source>
        <dbReference type="Proteomes" id="UP001518990"/>
    </source>
</evidence>
<sequence>METEIMALRKSPNDLGENAKKTSINVLNGVLVDTIDLTNSVRMAHWTMRGPNFIGLHTMLEGFYNDLFQFGDDIAERLVQLGGTPDGTSQIVAEKTRLKAYPRDVTYTMKHVEELVERFAANAKTVRAGIEATEEAGDADTADLLTEVSRDLDKKLWMLEAHTGNAEN</sequence>
<dbReference type="RefSeq" id="WP_207449470.1">
    <property type="nucleotide sequence ID" value="NZ_CP061091.1"/>
</dbReference>
<organism evidence="4 5">
    <name type="scientific">Roseomonas marmotae</name>
    <dbReference type="NCBI Taxonomy" id="2768161"/>
    <lineage>
        <taxon>Bacteria</taxon>
        <taxon>Pseudomonadati</taxon>
        <taxon>Pseudomonadota</taxon>
        <taxon>Alphaproteobacteria</taxon>
        <taxon>Acetobacterales</taxon>
        <taxon>Roseomonadaceae</taxon>
        <taxon>Roseomonas</taxon>
    </lineage>
</organism>
<evidence type="ECO:0000256" key="2">
    <source>
        <dbReference type="RuleBase" id="RU003875"/>
    </source>
</evidence>
<accession>A0ABS3KG86</accession>
<gene>
    <name evidence="4" type="primary">dps</name>
    <name evidence="4" type="synonym">pexB</name>
    <name evidence="4" type="ORF">IAI60_17750</name>
</gene>
<dbReference type="PRINTS" id="PR01346">
    <property type="entry name" value="HELNAPAPROT"/>
</dbReference>
<name>A0ABS3KG86_9PROT</name>
<evidence type="ECO:0000256" key="1">
    <source>
        <dbReference type="ARBA" id="ARBA00009497"/>
    </source>
</evidence>
<keyword evidence="5" id="KW-1185">Reference proteome</keyword>
<dbReference type="InterPro" id="IPR008331">
    <property type="entry name" value="Ferritin_DPS_dom"/>
</dbReference>
<dbReference type="PIRSF" id="PIRSF005900">
    <property type="entry name" value="Dps"/>
    <property type="match status" value="1"/>
</dbReference>
<dbReference type="NCBIfam" id="NF006975">
    <property type="entry name" value="PRK09448.1"/>
    <property type="match status" value="1"/>
</dbReference>
<protein>
    <submittedName>
        <fullName evidence="4">DNA starvation/stationary phase protection protein Dps</fullName>
    </submittedName>
</protein>
<comment type="caution">
    <text evidence="4">The sequence shown here is derived from an EMBL/GenBank/DDBJ whole genome shotgun (WGS) entry which is preliminary data.</text>
</comment>
<feature type="domain" description="Ferritin/DPS" evidence="3">
    <location>
        <begin position="25"/>
        <end position="166"/>
    </location>
</feature>
<proteinExistence type="inferred from homology"/>
<dbReference type="InterPro" id="IPR009078">
    <property type="entry name" value="Ferritin-like_SF"/>
</dbReference>
<dbReference type="InterPro" id="IPR012347">
    <property type="entry name" value="Ferritin-like"/>
</dbReference>
<evidence type="ECO:0000259" key="3">
    <source>
        <dbReference type="Pfam" id="PF00210"/>
    </source>
</evidence>
<comment type="similarity">
    <text evidence="1 2">Belongs to the Dps family.</text>
</comment>
<dbReference type="Pfam" id="PF00210">
    <property type="entry name" value="Ferritin"/>
    <property type="match status" value="1"/>
</dbReference>
<dbReference type="PROSITE" id="PS00818">
    <property type="entry name" value="DPS_1"/>
    <property type="match status" value="1"/>
</dbReference>
<dbReference type="EMBL" id="JACTNF010000022">
    <property type="protein sequence ID" value="MBO1076459.1"/>
    <property type="molecule type" value="Genomic_DNA"/>
</dbReference>
<dbReference type="PANTHER" id="PTHR42932:SF3">
    <property type="entry name" value="DNA PROTECTION DURING STARVATION PROTEIN"/>
    <property type="match status" value="1"/>
</dbReference>
<evidence type="ECO:0000313" key="4">
    <source>
        <dbReference type="EMBL" id="MBO1076459.1"/>
    </source>
</evidence>
<dbReference type="SUPFAM" id="SSF47240">
    <property type="entry name" value="Ferritin-like"/>
    <property type="match status" value="1"/>
</dbReference>
<dbReference type="InterPro" id="IPR023188">
    <property type="entry name" value="DPS_DNA-bd_CS"/>
</dbReference>
<dbReference type="InterPro" id="IPR002177">
    <property type="entry name" value="DPS_DNA-bd"/>
</dbReference>